<comment type="similarity">
    <text evidence="1">Belongs to the zinc-containing alcohol dehydrogenase family.</text>
</comment>
<dbReference type="GO" id="GO:0016651">
    <property type="term" value="F:oxidoreductase activity, acting on NAD(P)H"/>
    <property type="evidence" value="ECO:0007669"/>
    <property type="project" value="InterPro"/>
</dbReference>
<dbReference type="Proteomes" id="UP000011086">
    <property type="component" value="Unassembled WGS sequence"/>
</dbReference>
<accession>A0AA97P8T8</accession>
<dbReference type="AlphaFoldDB" id="A0AA97P8T8"/>
<dbReference type="InterPro" id="IPR036291">
    <property type="entry name" value="NAD(P)-bd_dom_sf"/>
</dbReference>
<protein>
    <recommendedName>
        <fullName evidence="3">Enoyl reductase (ER) domain-containing protein</fullName>
    </recommendedName>
</protein>
<evidence type="ECO:0000259" key="3">
    <source>
        <dbReference type="SMART" id="SM00829"/>
    </source>
</evidence>
<evidence type="ECO:0000256" key="1">
    <source>
        <dbReference type="ARBA" id="ARBA00008072"/>
    </source>
</evidence>
<dbReference type="InterPro" id="IPR047122">
    <property type="entry name" value="Trans-enoyl_RdTase-like"/>
</dbReference>
<feature type="domain" description="Enoyl reductase (ER)" evidence="3">
    <location>
        <begin position="14"/>
        <end position="370"/>
    </location>
</feature>
<dbReference type="SUPFAM" id="SSF50129">
    <property type="entry name" value="GroES-like"/>
    <property type="match status" value="1"/>
</dbReference>
<dbReference type="SMART" id="SM00829">
    <property type="entry name" value="PKS_ER"/>
    <property type="match status" value="1"/>
</dbReference>
<dbReference type="Gene3D" id="3.40.50.720">
    <property type="entry name" value="NAD(P)-binding Rossmann-like Domain"/>
    <property type="match status" value="1"/>
</dbReference>
<proteinExistence type="inferred from homology"/>
<name>A0AA97P8T8_PYRO3</name>
<dbReference type="PANTHER" id="PTHR45348:SF2">
    <property type="entry name" value="ZINC-TYPE ALCOHOL DEHYDROGENASE-LIKE PROTEIN C2E1P3.01"/>
    <property type="match status" value="1"/>
</dbReference>
<evidence type="ECO:0000256" key="2">
    <source>
        <dbReference type="ARBA" id="ARBA00023002"/>
    </source>
</evidence>
<dbReference type="CDD" id="cd08249">
    <property type="entry name" value="enoyl_reductase_like"/>
    <property type="match status" value="1"/>
</dbReference>
<dbReference type="SUPFAM" id="SSF51735">
    <property type="entry name" value="NAD(P)-binding Rossmann-fold domains"/>
    <property type="match status" value="1"/>
</dbReference>
<dbReference type="InterPro" id="IPR020843">
    <property type="entry name" value="ER"/>
</dbReference>
<reference evidence="4" key="1">
    <citation type="journal article" date="2012" name="PLoS Genet.">
        <title>Comparative analysis of the genomes of two field isolates of the rice blast fungus Magnaporthe oryzae.</title>
        <authorList>
            <person name="Xue M."/>
            <person name="Yang J."/>
            <person name="Li Z."/>
            <person name="Hu S."/>
            <person name="Yao N."/>
            <person name="Dean R.A."/>
            <person name="Zhao W."/>
            <person name="Shen M."/>
            <person name="Zhang H."/>
            <person name="Li C."/>
            <person name="Liu L."/>
            <person name="Cao L."/>
            <person name="Xu X."/>
            <person name="Xing Y."/>
            <person name="Hsiang T."/>
            <person name="Zhang Z."/>
            <person name="Xu J.R."/>
            <person name="Peng Y.L."/>
        </authorList>
    </citation>
    <scope>NUCLEOTIDE SEQUENCE</scope>
    <source>
        <strain evidence="4">Y34</strain>
    </source>
</reference>
<gene>
    <name evidence="4" type="ORF">OOU_Y34scaffold00100g3</name>
</gene>
<dbReference type="InterPro" id="IPR013149">
    <property type="entry name" value="ADH-like_C"/>
</dbReference>
<dbReference type="Gene3D" id="3.90.180.10">
    <property type="entry name" value="Medium-chain alcohol dehydrogenases, catalytic domain"/>
    <property type="match status" value="1"/>
</dbReference>
<organism evidence="4">
    <name type="scientific">Pyricularia oryzae (strain Y34)</name>
    <name type="common">Rice blast fungus</name>
    <name type="synonym">Magnaporthe oryzae</name>
    <dbReference type="NCBI Taxonomy" id="1143189"/>
    <lineage>
        <taxon>Eukaryota</taxon>
        <taxon>Fungi</taxon>
        <taxon>Dikarya</taxon>
        <taxon>Ascomycota</taxon>
        <taxon>Pezizomycotina</taxon>
        <taxon>Sordariomycetes</taxon>
        <taxon>Sordariomycetidae</taxon>
        <taxon>Magnaporthales</taxon>
        <taxon>Pyriculariaceae</taxon>
        <taxon>Pyricularia</taxon>
    </lineage>
</organism>
<keyword evidence="2" id="KW-0560">Oxidoreductase</keyword>
<dbReference type="PANTHER" id="PTHR45348">
    <property type="entry name" value="HYPOTHETICAL OXIDOREDUCTASE (EUROFUNG)"/>
    <property type="match status" value="1"/>
</dbReference>
<dbReference type="InterPro" id="IPR013154">
    <property type="entry name" value="ADH-like_N"/>
</dbReference>
<sequence length="400" mass="42111">MPANEVNIAALVPGLGEDLVLQERPIPSPGPGEVLIRNHSIAVNPIDWKQQTLGVMVESYPKILGSARIPETLTINSTNGLADPHPPQDIAGVVVEAGPAVDNFKPGDRVLAAAPSITTNNADKSAFQTFTVVPASYATKIPDSLTFNQAATLPMAVNTASIAFFANLNLPLPPTGPAAEQHQAPASPIPGDVLLVWSAGSSVGRAVVQIARILGSEVYATASPRHHEQIRKLGASLVLDYRSPTAVADIKAAASAQGKRILVAVDNNSDAESINRVLEVLSDGDEAVRKSLLTMLPVEWIEGVVVPKDVDACLVSSGSRTEEVRAWTHTSGLPRWLEGGDIVPQPHRVVPGGLGGLQTALNELKSGVTIQCPLHTNVAEVIRPAHNQIVLRSTEAAKLL</sequence>
<evidence type="ECO:0000313" key="4">
    <source>
        <dbReference type="EMBL" id="ELQ44095.1"/>
    </source>
</evidence>
<dbReference type="EMBL" id="JH793609">
    <property type="protein sequence ID" value="ELQ44095.1"/>
    <property type="molecule type" value="Genomic_DNA"/>
</dbReference>
<dbReference type="InterPro" id="IPR011032">
    <property type="entry name" value="GroES-like_sf"/>
</dbReference>
<dbReference type="Pfam" id="PF08240">
    <property type="entry name" value="ADH_N"/>
    <property type="match status" value="1"/>
</dbReference>
<dbReference type="Pfam" id="PF00107">
    <property type="entry name" value="ADH_zinc_N"/>
    <property type="match status" value="1"/>
</dbReference>